<dbReference type="Pfam" id="PF00149">
    <property type="entry name" value="Metallophos"/>
    <property type="match status" value="1"/>
</dbReference>
<keyword evidence="4" id="KW-1185">Reference proteome</keyword>
<dbReference type="PIRSF" id="PIRSF033091">
    <property type="entry name" value="Pesterase_YhaO"/>
    <property type="match status" value="1"/>
</dbReference>
<gene>
    <name evidence="3" type="primary">yhaO_1</name>
    <name evidence="3" type="ORF">GmarT_31750</name>
</gene>
<dbReference type="GeneID" id="98647704"/>
<dbReference type="CDD" id="cd00840">
    <property type="entry name" value="MPP_Mre11_N"/>
    <property type="match status" value="1"/>
</dbReference>
<dbReference type="RefSeq" id="WP_002643635.1">
    <property type="nucleotide sequence ID" value="NZ_CP042910.1"/>
</dbReference>
<dbReference type="InterPro" id="IPR029052">
    <property type="entry name" value="Metallo-depent_PP-like"/>
</dbReference>
<name>A0ABX5YP07_9PLAN</name>
<organism evidence="3 4">
    <name type="scientific">Gimesia maris</name>
    <dbReference type="NCBI Taxonomy" id="122"/>
    <lineage>
        <taxon>Bacteria</taxon>
        <taxon>Pseudomonadati</taxon>
        <taxon>Planctomycetota</taxon>
        <taxon>Planctomycetia</taxon>
        <taxon>Planctomycetales</taxon>
        <taxon>Planctomycetaceae</taxon>
        <taxon>Gimesia</taxon>
    </lineage>
</organism>
<reference evidence="3 4" key="1">
    <citation type="submission" date="2019-08" db="EMBL/GenBank/DDBJ databases">
        <title>Deep-cultivation of Planctomycetes and their phenomic and genomic characterization uncovers novel biology.</title>
        <authorList>
            <person name="Wiegand S."/>
            <person name="Jogler M."/>
            <person name="Boedeker C."/>
            <person name="Pinto D."/>
            <person name="Vollmers J."/>
            <person name="Rivas-Marin E."/>
            <person name="Kohn T."/>
            <person name="Peeters S.H."/>
            <person name="Heuer A."/>
            <person name="Rast P."/>
            <person name="Oberbeckmann S."/>
            <person name="Bunk B."/>
            <person name="Jeske O."/>
            <person name="Meyerdierks A."/>
            <person name="Storesund J.E."/>
            <person name="Kallscheuer N."/>
            <person name="Luecker S."/>
            <person name="Lage O.M."/>
            <person name="Pohl T."/>
            <person name="Merkel B.J."/>
            <person name="Hornburger P."/>
            <person name="Mueller R.-W."/>
            <person name="Bruemmer F."/>
            <person name="Labrenz M."/>
            <person name="Spormann A.M."/>
            <person name="Op den Camp H."/>
            <person name="Overmann J."/>
            <person name="Amann R."/>
            <person name="Jetten M.S.M."/>
            <person name="Mascher T."/>
            <person name="Medema M.H."/>
            <person name="Devos D.P."/>
            <person name="Kaster A.-K."/>
            <person name="Ovreas L."/>
            <person name="Rohde M."/>
            <person name="Galperin M.Y."/>
            <person name="Jogler C."/>
        </authorList>
    </citation>
    <scope>NUCLEOTIDE SEQUENCE [LARGE SCALE GENOMIC DNA]</scope>
    <source>
        <strain evidence="3 4">DSM 8797</strain>
    </source>
</reference>
<dbReference type="InterPro" id="IPR041796">
    <property type="entry name" value="Mre11_N"/>
</dbReference>
<dbReference type="SUPFAM" id="SSF56300">
    <property type="entry name" value="Metallo-dependent phosphatases"/>
    <property type="match status" value="1"/>
</dbReference>
<evidence type="ECO:0000256" key="1">
    <source>
        <dbReference type="ARBA" id="ARBA00022801"/>
    </source>
</evidence>
<sequence length="417" mass="46399">MFRFIHAADIHLDSPLKGLEQYEGAPVEIIRTAPREALVNLVDLAIDESVAFVLIAGDLYDGDWRDFNTGLFFIRQAQRLRDAGIPLYLISGNHDAANRITRSLQLPENVTFFSPTQAETKLIPELDVAIHGQSFATAAVYDNLAQNYPAAHSGCFNIGVLHTCATGSEGHERYAPCTLEDLKIHNYDYWALGHIHKREILCEDPLIAFSGNIQGRHIRETGPKGCLLVTVDDERRLRTEFRALDILRWERAIVDLDGARSLEEALERVSTTMETLFGQAEGRTLALRIDLQGACPAHNELLARRHQLIAEIRVRALDVGGGEIWIEKIKINTSDPASGNTEISDDALGEIHQVFAQVKANPLLLAELGCDFSKLNQKLPANVRNSALRLNDQAWLNELLTEAESVLMSRLTGRGDQ</sequence>
<dbReference type="Proteomes" id="UP000322887">
    <property type="component" value="Chromosome"/>
</dbReference>
<evidence type="ECO:0000313" key="4">
    <source>
        <dbReference type="Proteomes" id="UP000322887"/>
    </source>
</evidence>
<dbReference type="EMBL" id="CP042910">
    <property type="protein sequence ID" value="QEG17295.1"/>
    <property type="molecule type" value="Genomic_DNA"/>
</dbReference>
<dbReference type="PANTHER" id="PTHR30337">
    <property type="entry name" value="COMPONENT OF ATP-DEPENDENT DSDNA EXONUCLEASE"/>
    <property type="match status" value="1"/>
</dbReference>
<feature type="domain" description="Calcineurin-like phosphoesterase" evidence="2">
    <location>
        <begin position="2"/>
        <end position="197"/>
    </location>
</feature>
<dbReference type="PANTHER" id="PTHR30337:SF7">
    <property type="entry name" value="PHOSPHOESTERASE"/>
    <property type="match status" value="1"/>
</dbReference>
<protein>
    <submittedName>
        <fullName evidence="3">Metallophosphoesterase YhaO</fullName>
    </submittedName>
</protein>
<dbReference type="InterPro" id="IPR004843">
    <property type="entry name" value="Calcineurin-like_PHP"/>
</dbReference>
<dbReference type="InterPro" id="IPR014576">
    <property type="entry name" value="Pesterase_YhaO"/>
</dbReference>
<accession>A0ABX5YP07</accession>
<dbReference type="Gene3D" id="3.60.21.10">
    <property type="match status" value="1"/>
</dbReference>
<keyword evidence="1" id="KW-0378">Hydrolase</keyword>
<proteinExistence type="predicted"/>
<dbReference type="InterPro" id="IPR050535">
    <property type="entry name" value="DNA_Repair-Maintenance_Comp"/>
</dbReference>
<evidence type="ECO:0000259" key="2">
    <source>
        <dbReference type="Pfam" id="PF00149"/>
    </source>
</evidence>
<evidence type="ECO:0000313" key="3">
    <source>
        <dbReference type="EMBL" id="QEG17295.1"/>
    </source>
</evidence>